<gene>
    <name evidence="3" type="primary">LOC115756274</name>
</gene>
<dbReference type="SUPFAM" id="SSF49599">
    <property type="entry name" value="TRAF domain-like"/>
    <property type="match status" value="2"/>
</dbReference>
<feature type="domain" description="MATH" evidence="1">
    <location>
        <begin position="174"/>
        <end position="298"/>
    </location>
</feature>
<dbReference type="InterPro" id="IPR008974">
    <property type="entry name" value="TRAF-like"/>
</dbReference>
<evidence type="ECO:0000313" key="2">
    <source>
        <dbReference type="Proteomes" id="UP000827889"/>
    </source>
</evidence>
<dbReference type="Pfam" id="PF22486">
    <property type="entry name" value="MATH_2"/>
    <property type="match status" value="2"/>
</dbReference>
<proteinExistence type="predicted"/>
<dbReference type="PROSITE" id="PS50144">
    <property type="entry name" value="MATH"/>
    <property type="match status" value="2"/>
</dbReference>
<accession>A0ABM3HQZ4</accession>
<feature type="domain" description="MATH" evidence="1">
    <location>
        <begin position="23"/>
        <end position="155"/>
    </location>
</feature>
<dbReference type="PANTHER" id="PTHR46162:SF65">
    <property type="entry name" value="F9D12.8 PROTEIN-RELATED"/>
    <property type="match status" value="1"/>
</dbReference>
<dbReference type="CDD" id="cd00121">
    <property type="entry name" value="MATH"/>
    <property type="match status" value="2"/>
</dbReference>
<evidence type="ECO:0000259" key="1">
    <source>
        <dbReference type="PROSITE" id="PS50144"/>
    </source>
</evidence>
<dbReference type="GeneID" id="115756274"/>
<dbReference type="InterPro" id="IPR002083">
    <property type="entry name" value="MATH/TRAF_dom"/>
</dbReference>
<sequence length="308" mass="34527">MTTSEIHREADCATTKEIRDAAPSHYVLKIKSFSLFAKNNIDKYESSEFEAGGYQWKLILYPNGDKSRNGEDHISIYLVASGTIPFQLGGAIHVAVRFSLYDQICDRYLTEQGRVARLHAFRAECGVPRFMTLKNFADRSNGYLVDDTCFFGADVFIIKSSGVGECVTLKESTSYTHEWKILTLPSLGEDSLYSEAFTVGDHKWKVLLYPRGNQANRGQNLSVFLFLVDAEKLAAGQKVNARFVIRLKGPYNVVHHQPEAWTMWFSSSITNWGWPAFMPLKTVGERVSDDSCVIAAEVTVLGTVSKLP</sequence>
<reference evidence="3" key="1">
    <citation type="submission" date="2025-08" db="UniProtKB">
        <authorList>
            <consortium name="RefSeq"/>
        </authorList>
    </citation>
    <scope>IDENTIFICATION</scope>
    <source>
        <tissue evidence="3">Leaf</tissue>
    </source>
</reference>
<dbReference type="Proteomes" id="UP000827889">
    <property type="component" value="Chromosome 7"/>
</dbReference>
<protein>
    <submittedName>
        <fullName evidence="3">Uncharacterized protein LOC115756274</fullName>
    </submittedName>
</protein>
<keyword evidence="2" id="KW-1185">Reference proteome</keyword>
<organism evidence="2 3">
    <name type="scientific">Rhodamnia argentea</name>
    <dbReference type="NCBI Taxonomy" id="178133"/>
    <lineage>
        <taxon>Eukaryota</taxon>
        <taxon>Viridiplantae</taxon>
        <taxon>Streptophyta</taxon>
        <taxon>Embryophyta</taxon>
        <taxon>Tracheophyta</taxon>
        <taxon>Spermatophyta</taxon>
        <taxon>Magnoliopsida</taxon>
        <taxon>eudicotyledons</taxon>
        <taxon>Gunneridae</taxon>
        <taxon>Pentapetalae</taxon>
        <taxon>rosids</taxon>
        <taxon>malvids</taxon>
        <taxon>Myrtales</taxon>
        <taxon>Myrtaceae</taxon>
        <taxon>Myrtoideae</taxon>
        <taxon>Myrteae</taxon>
        <taxon>Australasian group</taxon>
        <taxon>Rhodamnia</taxon>
    </lineage>
</organism>
<dbReference type="Gene3D" id="2.60.210.10">
    <property type="entry name" value="Apoptosis, Tumor Necrosis Factor Receptor Associated Protein 2, Chain A"/>
    <property type="match status" value="2"/>
</dbReference>
<dbReference type="PANTHER" id="PTHR46162">
    <property type="entry name" value="TRAF-LIKE FAMILY PROTEIN"/>
    <property type="match status" value="1"/>
</dbReference>
<evidence type="ECO:0000313" key="3">
    <source>
        <dbReference type="RefSeq" id="XP_048139019.1"/>
    </source>
</evidence>
<name>A0ABM3HQZ4_9MYRT</name>
<dbReference type="SMART" id="SM00061">
    <property type="entry name" value="MATH"/>
    <property type="match status" value="2"/>
</dbReference>
<dbReference type="RefSeq" id="XP_048139019.1">
    <property type="nucleotide sequence ID" value="XM_048283062.1"/>
</dbReference>